<dbReference type="AlphaFoldDB" id="A0A3D9ZNV2"/>
<dbReference type="SUPFAM" id="SSF74650">
    <property type="entry name" value="Galactose mutarotase-like"/>
    <property type="match status" value="1"/>
</dbReference>
<dbReference type="Pfam" id="PF01074">
    <property type="entry name" value="Glyco_hydro_38N"/>
    <property type="match status" value="1"/>
</dbReference>
<dbReference type="InterPro" id="IPR000602">
    <property type="entry name" value="Glyco_hydro_38_N"/>
</dbReference>
<dbReference type="SUPFAM" id="SSF88688">
    <property type="entry name" value="Families 57/38 glycoside transferase middle domain"/>
    <property type="match status" value="1"/>
</dbReference>
<dbReference type="GO" id="GO:0030246">
    <property type="term" value="F:carbohydrate binding"/>
    <property type="evidence" value="ECO:0007669"/>
    <property type="project" value="InterPro"/>
</dbReference>
<comment type="caution">
    <text evidence="6">The sequence shown here is derived from an EMBL/GenBank/DDBJ whole genome shotgun (WGS) entry which is preliminary data.</text>
</comment>
<dbReference type="OrthoDB" id="1049785at2"/>
<dbReference type="GO" id="GO:0046872">
    <property type="term" value="F:metal ion binding"/>
    <property type="evidence" value="ECO:0007669"/>
    <property type="project" value="UniProtKB-KW"/>
</dbReference>
<dbReference type="InterPro" id="IPR028995">
    <property type="entry name" value="Glyco_hydro_57/38_cen_sf"/>
</dbReference>
<evidence type="ECO:0000313" key="7">
    <source>
        <dbReference type="Proteomes" id="UP000256913"/>
    </source>
</evidence>
<keyword evidence="4" id="KW-0326">Glycosidase</keyword>
<dbReference type="GO" id="GO:0006013">
    <property type="term" value="P:mannose metabolic process"/>
    <property type="evidence" value="ECO:0007669"/>
    <property type="project" value="InterPro"/>
</dbReference>
<evidence type="ECO:0000259" key="5">
    <source>
        <dbReference type="SMART" id="SM00872"/>
    </source>
</evidence>
<sequence length="899" mass="96726">MQSYAVFVPHFHWDREWYEPFQVFRHRLVEALDIVLDTAERDPEFRFTVDGQTAAILDYLEIRPERRPQVRKLAEEGRLALGPWYILLDEFLCSGETIVRNLRFGWADAQALGRAMPVGYLPDMFGHVAQMPQILKRAGIAHAALWRGVPGSVAGHAFTWAAPDGSAVRTEFLFDGYDNGLDVILVPAVIDRALDDYTRMTAERWGTDPVLAMVGTDHSAPDPRLGEWIRAGRDIRIATIEEYVTAHARAEVGETVRGELRSHVRGNILPGVLSVRGELKRAMAAAERTVDHAERFLATWGGPDAAGETPFLDLAWRKIVESSAHDSVVGSGTDETSEQVGARLAEAEQAARGVRDGALDRRAAVVPSNAHLVANPLPYDRTAVVEVAAELAADSYAARTGDGTLLAAQPVAAAPTVLGDETVPAGELDRVLRRIHRRELFGKLIDRYTLDNGLLEFHLADVPTTPDFDLIALRAEVAEAARQHPGPWQVRTLAAPVVTVAVAVPTPASGSTAIRVVSGTAPQNGAVRVDRSTLANGRITVTVEPDGTLELVGEDGTRLTGVGRLVDGGDRGDTYNYGPPRHDVLVEKPTRVTVEVLEQGPVRGGIRVRRDYDWPAALAGDVDRRSPDTRPVTVETLVRLHAGEPFARVTTSFVNPAADHRLRFHIPLPEPVTGSAAEGQFAVTERGLTSEGGWGEFPLPTFPASSFVTAGPATVLLEHTTEYEVVADELAVTLLRAVGAISVNLHPLRDEPAAQHLPAPGAQSLGREVAVRLAILPSAHAWRGAGAVRAAELFRNDASVRRGTAPASTPLPVADAGVRVTGADVAVSAVRPVDGGTEIRLVAMAPEPVRAVLSGAFQSVATTNLLGEGEGDPVDRAVAAGEVALELSPWEIRTLRLER</sequence>
<dbReference type="InterPro" id="IPR015341">
    <property type="entry name" value="Glyco_hydro_38_cen"/>
</dbReference>
<dbReference type="InterPro" id="IPR037094">
    <property type="entry name" value="Glyco_hydro_38_cen_sf"/>
</dbReference>
<dbReference type="SMART" id="SM00872">
    <property type="entry name" value="Alpha-mann_mid"/>
    <property type="match status" value="1"/>
</dbReference>
<dbReference type="Gene3D" id="1.20.1270.50">
    <property type="entry name" value="Glycoside hydrolase family 38, central domain"/>
    <property type="match status" value="1"/>
</dbReference>
<evidence type="ECO:0000256" key="1">
    <source>
        <dbReference type="ARBA" id="ARBA00009792"/>
    </source>
</evidence>
<proteinExistence type="inferred from homology"/>
<dbReference type="PANTHER" id="PTHR46017">
    <property type="entry name" value="ALPHA-MANNOSIDASE 2C1"/>
    <property type="match status" value="1"/>
</dbReference>
<feature type="domain" description="Glycoside hydrolase family 38 central" evidence="5">
    <location>
        <begin position="272"/>
        <end position="344"/>
    </location>
</feature>
<dbReference type="InterPro" id="IPR011330">
    <property type="entry name" value="Glyco_hydro/deAcase_b/a-brl"/>
</dbReference>
<keyword evidence="7" id="KW-1185">Reference proteome</keyword>
<dbReference type="GO" id="GO:0004559">
    <property type="term" value="F:alpha-mannosidase activity"/>
    <property type="evidence" value="ECO:0007669"/>
    <property type="project" value="InterPro"/>
</dbReference>
<reference evidence="6 7" key="1">
    <citation type="submission" date="2018-08" db="EMBL/GenBank/DDBJ databases">
        <title>Sequencing the genomes of 1000 actinobacteria strains.</title>
        <authorList>
            <person name="Klenk H.-P."/>
        </authorList>
    </citation>
    <scope>NUCLEOTIDE SEQUENCE [LARGE SCALE GENOMIC DNA]</scope>
    <source>
        <strain evidence="6 7">DSM 44099</strain>
    </source>
</reference>
<evidence type="ECO:0000256" key="4">
    <source>
        <dbReference type="ARBA" id="ARBA00023295"/>
    </source>
</evidence>
<gene>
    <name evidence="6" type="ORF">DFJ67_4956</name>
</gene>
<dbReference type="PANTHER" id="PTHR46017:SF2">
    <property type="entry name" value="MANNOSYLGLYCERATE HYDROLASE"/>
    <property type="match status" value="1"/>
</dbReference>
<dbReference type="SUPFAM" id="SSF88713">
    <property type="entry name" value="Glycoside hydrolase/deacetylase"/>
    <property type="match status" value="1"/>
</dbReference>
<evidence type="ECO:0000256" key="2">
    <source>
        <dbReference type="ARBA" id="ARBA00022723"/>
    </source>
</evidence>
<dbReference type="InterPro" id="IPR027291">
    <property type="entry name" value="Glyco_hydro_38_N_sf"/>
</dbReference>
<keyword evidence="3" id="KW-0378">Hydrolase</keyword>
<keyword evidence="2" id="KW-0479">Metal-binding</keyword>
<dbReference type="EMBL" id="QUMQ01000001">
    <property type="protein sequence ID" value="REF98931.1"/>
    <property type="molecule type" value="Genomic_DNA"/>
</dbReference>
<evidence type="ECO:0000256" key="3">
    <source>
        <dbReference type="ARBA" id="ARBA00022801"/>
    </source>
</evidence>
<dbReference type="RefSeq" id="WP_116070162.1">
    <property type="nucleotide sequence ID" value="NZ_BONB01000004.1"/>
</dbReference>
<dbReference type="Proteomes" id="UP000256913">
    <property type="component" value="Unassembled WGS sequence"/>
</dbReference>
<dbReference type="Gene3D" id="3.20.110.10">
    <property type="entry name" value="Glycoside hydrolase 38, N terminal domain"/>
    <property type="match status" value="1"/>
</dbReference>
<dbReference type="GO" id="GO:0009313">
    <property type="term" value="P:oligosaccharide catabolic process"/>
    <property type="evidence" value="ECO:0007669"/>
    <property type="project" value="TreeGrafter"/>
</dbReference>
<name>A0A3D9ZNV2_9ACTN</name>
<accession>A0A3D9ZNV2</accession>
<comment type="similarity">
    <text evidence="1">Belongs to the glycosyl hydrolase 38 family.</text>
</comment>
<organism evidence="6 7">
    <name type="scientific">Asanoa ferruginea</name>
    <dbReference type="NCBI Taxonomy" id="53367"/>
    <lineage>
        <taxon>Bacteria</taxon>
        <taxon>Bacillati</taxon>
        <taxon>Actinomycetota</taxon>
        <taxon>Actinomycetes</taxon>
        <taxon>Micromonosporales</taxon>
        <taxon>Micromonosporaceae</taxon>
        <taxon>Asanoa</taxon>
    </lineage>
</organism>
<evidence type="ECO:0000313" key="6">
    <source>
        <dbReference type="EMBL" id="REF98931.1"/>
    </source>
</evidence>
<dbReference type="InterPro" id="IPR011013">
    <property type="entry name" value="Gal_mutarotase_sf_dom"/>
</dbReference>
<dbReference type="Gene3D" id="2.70.98.30">
    <property type="entry name" value="Golgi alpha-mannosidase II, domain 4"/>
    <property type="match status" value="1"/>
</dbReference>
<protein>
    <submittedName>
        <fullName evidence="6">Alpha-mannosidase</fullName>
    </submittedName>
</protein>